<evidence type="ECO:0000313" key="7">
    <source>
        <dbReference type="Proteomes" id="UP001219934"/>
    </source>
</evidence>
<evidence type="ECO:0000256" key="4">
    <source>
        <dbReference type="SAM" id="Phobius"/>
    </source>
</evidence>
<name>A0AAD6BSM8_9TELE</name>
<keyword evidence="4" id="KW-1133">Transmembrane helix</keyword>
<dbReference type="InterPro" id="IPR003599">
    <property type="entry name" value="Ig_sub"/>
</dbReference>
<keyword evidence="4" id="KW-0812">Transmembrane</keyword>
<dbReference type="Pfam" id="PF07686">
    <property type="entry name" value="V-set"/>
    <property type="match status" value="1"/>
</dbReference>
<dbReference type="PANTHER" id="PTHR24100:SF151">
    <property type="entry name" value="ICOS LIGAND"/>
    <property type="match status" value="1"/>
</dbReference>
<dbReference type="GO" id="GO:0009897">
    <property type="term" value="C:external side of plasma membrane"/>
    <property type="evidence" value="ECO:0007669"/>
    <property type="project" value="TreeGrafter"/>
</dbReference>
<dbReference type="SMART" id="SM00406">
    <property type="entry name" value="IGv"/>
    <property type="match status" value="1"/>
</dbReference>
<dbReference type="PANTHER" id="PTHR24100">
    <property type="entry name" value="BUTYROPHILIN"/>
    <property type="match status" value="1"/>
</dbReference>
<dbReference type="SUPFAM" id="SSF48726">
    <property type="entry name" value="Immunoglobulin"/>
    <property type="match status" value="1"/>
</dbReference>
<evidence type="ECO:0000313" key="6">
    <source>
        <dbReference type="EMBL" id="KAJ4949707.1"/>
    </source>
</evidence>
<dbReference type="InterPro" id="IPR013783">
    <property type="entry name" value="Ig-like_fold"/>
</dbReference>
<comment type="caution">
    <text evidence="6">The sequence shown here is derived from an EMBL/GenBank/DDBJ whole genome shotgun (WGS) entry which is preliminary data.</text>
</comment>
<accession>A0AAD6BSM8</accession>
<dbReference type="GO" id="GO:0005102">
    <property type="term" value="F:signaling receptor binding"/>
    <property type="evidence" value="ECO:0007669"/>
    <property type="project" value="TreeGrafter"/>
</dbReference>
<dbReference type="AlphaFoldDB" id="A0AAD6BSM8"/>
<evidence type="ECO:0000256" key="3">
    <source>
        <dbReference type="ARBA" id="ARBA00023319"/>
    </source>
</evidence>
<dbReference type="GO" id="GO:0001817">
    <property type="term" value="P:regulation of cytokine production"/>
    <property type="evidence" value="ECO:0007669"/>
    <property type="project" value="TreeGrafter"/>
</dbReference>
<keyword evidence="3" id="KW-0393">Immunoglobulin domain</keyword>
<evidence type="ECO:0000259" key="5">
    <source>
        <dbReference type="PROSITE" id="PS50835"/>
    </source>
</evidence>
<dbReference type="InterPro" id="IPR007110">
    <property type="entry name" value="Ig-like_dom"/>
</dbReference>
<keyword evidence="7" id="KW-1185">Reference proteome</keyword>
<comment type="subcellular location">
    <subcellularLocation>
        <location evidence="1">Membrane</location>
    </subcellularLocation>
</comment>
<dbReference type="InterPro" id="IPR050504">
    <property type="entry name" value="IgSF_BTN/MOG"/>
</dbReference>
<dbReference type="Gene3D" id="2.60.40.10">
    <property type="entry name" value="Immunoglobulins"/>
    <property type="match status" value="1"/>
</dbReference>
<evidence type="ECO:0000256" key="2">
    <source>
        <dbReference type="ARBA" id="ARBA00023136"/>
    </source>
</evidence>
<sequence>MKVKPGQNATLQCNTSTDAAIRLLEWNRTELERYVFFFRDNKPMESYQNLRYRDRVELKDPEMKNGDASVVLKNVTVNDTGTYHCRVITNSNDPNLGEFVRSVNLSVSEGPKQPGGPGEYVGWVVGFVGVGLVVFVLVVTSKRAKEKRSLESSDEEEVFKLNP</sequence>
<feature type="domain" description="Ig-like" evidence="5">
    <location>
        <begin position="1"/>
        <end position="106"/>
    </location>
</feature>
<keyword evidence="2 4" id="KW-0472">Membrane</keyword>
<dbReference type="PROSITE" id="PS50835">
    <property type="entry name" value="IG_LIKE"/>
    <property type="match status" value="1"/>
</dbReference>
<dbReference type="Proteomes" id="UP001219934">
    <property type="component" value="Unassembled WGS sequence"/>
</dbReference>
<organism evidence="6 7">
    <name type="scientific">Pogonophryne albipinna</name>
    <dbReference type="NCBI Taxonomy" id="1090488"/>
    <lineage>
        <taxon>Eukaryota</taxon>
        <taxon>Metazoa</taxon>
        <taxon>Chordata</taxon>
        <taxon>Craniata</taxon>
        <taxon>Vertebrata</taxon>
        <taxon>Euteleostomi</taxon>
        <taxon>Actinopterygii</taxon>
        <taxon>Neopterygii</taxon>
        <taxon>Teleostei</taxon>
        <taxon>Neoteleostei</taxon>
        <taxon>Acanthomorphata</taxon>
        <taxon>Eupercaria</taxon>
        <taxon>Perciformes</taxon>
        <taxon>Notothenioidei</taxon>
        <taxon>Pogonophryne</taxon>
    </lineage>
</organism>
<protein>
    <recommendedName>
        <fullName evidence="5">Ig-like domain-containing protein</fullName>
    </recommendedName>
</protein>
<dbReference type="GO" id="GO:0050852">
    <property type="term" value="P:T cell receptor signaling pathway"/>
    <property type="evidence" value="ECO:0007669"/>
    <property type="project" value="TreeGrafter"/>
</dbReference>
<dbReference type="InterPro" id="IPR013106">
    <property type="entry name" value="Ig_V-set"/>
</dbReference>
<dbReference type="SMART" id="SM00409">
    <property type="entry name" value="IG"/>
    <property type="match status" value="1"/>
</dbReference>
<evidence type="ECO:0000256" key="1">
    <source>
        <dbReference type="ARBA" id="ARBA00004370"/>
    </source>
</evidence>
<proteinExistence type="predicted"/>
<feature type="transmembrane region" description="Helical" evidence="4">
    <location>
        <begin position="120"/>
        <end position="139"/>
    </location>
</feature>
<gene>
    <name evidence="6" type="ORF">JOQ06_021216</name>
</gene>
<dbReference type="EMBL" id="JAPTMU010000001">
    <property type="protein sequence ID" value="KAJ4949707.1"/>
    <property type="molecule type" value="Genomic_DNA"/>
</dbReference>
<reference evidence="6" key="1">
    <citation type="submission" date="2022-11" db="EMBL/GenBank/DDBJ databases">
        <title>Chromosome-level genome of Pogonophryne albipinna.</title>
        <authorList>
            <person name="Jo E."/>
        </authorList>
    </citation>
    <scope>NUCLEOTIDE SEQUENCE</scope>
    <source>
        <strain evidence="6">SGF0006</strain>
        <tissue evidence="6">Muscle</tissue>
    </source>
</reference>
<dbReference type="InterPro" id="IPR036179">
    <property type="entry name" value="Ig-like_dom_sf"/>
</dbReference>